<comment type="caution">
    <text evidence="1">The sequence shown here is derived from an EMBL/GenBank/DDBJ whole genome shotgun (WGS) entry which is preliminary data.</text>
</comment>
<accession>A0A8S1HII2</accession>
<reference evidence="1" key="1">
    <citation type="submission" date="2020-10" db="EMBL/GenBank/DDBJ databases">
        <authorList>
            <person name="Kikuchi T."/>
        </authorList>
    </citation>
    <scope>NUCLEOTIDE SEQUENCE</scope>
    <source>
        <strain evidence="1">NKZ352</strain>
    </source>
</reference>
<evidence type="ECO:0000313" key="1">
    <source>
        <dbReference type="EMBL" id="CAD6195075.1"/>
    </source>
</evidence>
<evidence type="ECO:0000313" key="2">
    <source>
        <dbReference type="Proteomes" id="UP000835052"/>
    </source>
</evidence>
<dbReference type="AlphaFoldDB" id="A0A8S1HII2"/>
<organism evidence="1 2">
    <name type="scientific">Caenorhabditis auriculariae</name>
    <dbReference type="NCBI Taxonomy" id="2777116"/>
    <lineage>
        <taxon>Eukaryota</taxon>
        <taxon>Metazoa</taxon>
        <taxon>Ecdysozoa</taxon>
        <taxon>Nematoda</taxon>
        <taxon>Chromadorea</taxon>
        <taxon>Rhabditida</taxon>
        <taxon>Rhabditina</taxon>
        <taxon>Rhabditomorpha</taxon>
        <taxon>Rhabditoidea</taxon>
        <taxon>Rhabditidae</taxon>
        <taxon>Peloderinae</taxon>
        <taxon>Caenorhabditis</taxon>
    </lineage>
</organism>
<sequence>MFRLVSRFTRVLSNEPGLFSERPNPLETLYQYAEQCITHKNTDCTSGAVQCTSGECTHDTPHRTAPDVQSSVLWVQSQNA</sequence>
<dbReference type="Proteomes" id="UP000835052">
    <property type="component" value="Unassembled WGS sequence"/>
</dbReference>
<gene>
    <name evidence="1" type="ORF">CAUJ_LOCUS10994</name>
</gene>
<protein>
    <submittedName>
        <fullName evidence="1">Uncharacterized protein</fullName>
    </submittedName>
</protein>
<name>A0A8S1HII2_9PELO</name>
<proteinExistence type="predicted"/>
<dbReference type="EMBL" id="CAJGYM010000051">
    <property type="protein sequence ID" value="CAD6195075.1"/>
    <property type="molecule type" value="Genomic_DNA"/>
</dbReference>
<keyword evidence="2" id="KW-1185">Reference proteome</keyword>